<name>A0A0G4PXN9_PENC3</name>
<dbReference type="AlphaFoldDB" id="A0A0G4PXN9"/>
<sequence length="74" mass="8208">MQKLGRTGAILGFLGPQSLGLGWAWVGFWVETFDPNWVVRKSKHWCCSTGAAGLVKAYLGIQLLVPLRPFLSLY</sequence>
<proteinExistence type="predicted"/>
<gene>
    <name evidence="1" type="ORF">PCAMFM013_S104g000002</name>
</gene>
<evidence type="ECO:0000313" key="1">
    <source>
        <dbReference type="EMBL" id="CRL31286.1"/>
    </source>
</evidence>
<evidence type="ECO:0000313" key="2">
    <source>
        <dbReference type="Proteomes" id="UP000053732"/>
    </source>
</evidence>
<dbReference type="EMBL" id="HG793235">
    <property type="protein sequence ID" value="CRL31286.1"/>
    <property type="molecule type" value="Genomic_DNA"/>
</dbReference>
<reference evidence="1 2" key="1">
    <citation type="journal article" date="2014" name="Nat. Commun.">
        <title>Multiple recent horizontal transfers of a large genomic region in cheese making fungi.</title>
        <authorList>
            <person name="Cheeseman K."/>
            <person name="Ropars J."/>
            <person name="Renault P."/>
            <person name="Dupont J."/>
            <person name="Gouzy J."/>
            <person name="Branca A."/>
            <person name="Abraham A.L."/>
            <person name="Ceppi M."/>
            <person name="Conseiller E."/>
            <person name="Debuchy R."/>
            <person name="Malagnac F."/>
            <person name="Goarin A."/>
            <person name="Silar P."/>
            <person name="Lacoste S."/>
            <person name="Sallet E."/>
            <person name="Bensimon A."/>
            <person name="Giraud T."/>
            <person name="Brygoo Y."/>
        </authorList>
    </citation>
    <scope>NUCLEOTIDE SEQUENCE [LARGE SCALE GENOMIC DNA]</scope>
    <source>
        <strain evidence="2">FM 013</strain>
    </source>
</reference>
<organism evidence="1 2">
    <name type="scientific">Penicillium camemberti (strain FM 013)</name>
    <dbReference type="NCBI Taxonomy" id="1429867"/>
    <lineage>
        <taxon>Eukaryota</taxon>
        <taxon>Fungi</taxon>
        <taxon>Dikarya</taxon>
        <taxon>Ascomycota</taxon>
        <taxon>Pezizomycotina</taxon>
        <taxon>Eurotiomycetes</taxon>
        <taxon>Eurotiomycetidae</taxon>
        <taxon>Eurotiales</taxon>
        <taxon>Aspergillaceae</taxon>
        <taxon>Penicillium</taxon>
    </lineage>
</organism>
<accession>A0A0G4PXN9</accession>
<dbReference type="Proteomes" id="UP000053732">
    <property type="component" value="Unassembled WGS sequence"/>
</dbReference>
<protein>
    <submittedName>
        <fullName evidence="1">Str. FM013</fullName>
    </submittedName>
</protein>
<keyword evidence="2" id="KW-1185">Reference proteome</keyword>